<dbReference type="Proteomes" id="UP000681722">
    <property type="component" value="Unassembled WGS sequence"/>
</dbReference>
<evidence type="ECO:0000313" key="2">
    <source>
        <dbReference type="EMBL" id="CAF3978898.1"/>
    </source>
</evidence>
<gene>
    <name evidence="1" type="ORF">GPM918_LOCUS24408</name>
    <name evidence="2" type="ORF">SRO942_LOCUS24407</name>
</gene>
<accession>A0A814XA02</accession>
<dbReference type="EMBL" id="CAJNOQ010009082">
    <property type="protein sequence ID" value="CAF1215048.1"/>
    <property type="molecule type" value="Genomic_DNA"/>
</dbReference>
<reference evidence="1" key="1">
    <citation type="submission" date="2021-02" db="EMBL/GenBank/DDBJ databases">
        <authorList>
            <person name="Nowell W R."/>
        </authorList>
    </citation>
    <scope>NUCLEOTIDE SEQUENCE</scope>
</reference>
<dbReference type="Proteomes" id="UP000663829">
    <property type="component" value="Unassembled WGS sequence"/>
</dbReference>
<keyword evidence="3" id="KW-1185">Reference proteome</keyword>
<feature type="non-terminal residue" evidence="1">
    <location>
        <position position="27"/>
    </location>
</feature>
<dbReference type="AlphaFoldDB" id="A0A814XA02"/>
<protein>
    <submittedName>
        <fullName evidence="1">Uncharacterized protein</fullName>
    </submittedName>
</protein>
<organism evidence="1 3">
    <name type="scientific">Didymodactylos carnosus</name>
    <dbReference type="NCBI Taxonomy" id="1234261"/>
    <lineage>
        <taxon>Eukaryota</taxon>
        <taxon>Metazoa</taxon>
        <taxon>Spiralia</taxon>
        <taxon>Gnathifera</taxon>
        <taxon>Rotifera</taxon>
        <taxon>Eurotatoria</taxon>
        <taxon>Bdelloidea</taxon>
        <taxon>Philodinida</taxon>
        <taxon>Philodinidae</taxon>
        <taxon>Didymodactylos</taxon>
    </lineage>
</organism>
<comment type="caution">
    <text evidence="1">The sequence shown here is derived from an EMBL/GenBank/DDBJ whole genome shotgun (WGS) entry which is preliminary data.</text>
</comment>
<dbReference type="EMBL" id="CAJOBC010009083">
    <property type="protein sequence ID" value="CAF3978898.1"/>
    <property type="molecule type" value="Genomic_DNA"/>
</dbReference>
<name>A0A814XA02_9BILA</name>
<evidence type="ECO:0000313" key="3">
    <source>
        <dbReference type="Proteomes" id="UP000663829"/>
    </source>
</evidence>
<sequence length="27" mass="3215">MFGSRFWNRYRGSGSRIRTEPERTAVP</sequence>
<proteinExistence type="predicted"/>
<evidence type="ECO:0000313" key="1">
    <source>
        <dbReference type="EMBL" id="CAF1215048.1"/>
    </source>
</evidence>